<feature type="domain" description="HTH cro/C1-type" evidence="3">
    <location>
        <begin position="16"/>
        <end position="71"/>
    </location>
</feature>
<dbReference type="CDD" id="cd00093">
    <property type="entry name" value="HTH_XRE"/>
    <property type="match status" value="1"/>
</dbReference>
<dbReference type="Gene3D" id="1.10.260.40">
    <property type="entry name" value="lambda repressor-like DNA-binding domains"/>
    <property type="match status" value="1"/>
</dbReference>
<reference evidence="4 5" key="1">
    <citation type="submission" date="2023-07" db="EMBL/GenBank/DDBJ databases">
        <title>Sequencing the genomes of 1000 actinobacteria strains.</title>
        <authorList>
            <person name="Klenk H.-P."/>
        </authorList>
    </citation>
    <scope>NUCLEOTIDE SEQUENCE [LARGE SCALE GENOMIC DNA]</scope>
    <source>
        <strain evidence="4 5">DSM 44711</strain>
    </source>
</reference>
<dbReference type="SUPFAM" id="SSF48452">
    <property type="entry name" value="TPR-like"/>
    <property type="match status" value="1"/>
</dbReference>
<keyword evidence="1" id="KW-0802">TPR repeat</keyword>
<dbReference type="InterPro" id="IPR036388">
    <property type="entry name" value="WH-like_DNA-bd_sf"/>
</dbReference>
<dbReference type="GO" id="GO:0016887">
    <property type="term" value="F:ATP hydrolysis activity"/>
    <property type="evidence" value="ECO:0007669"/>
    <property type="project" value="InterPro"/>
</dbReference>
<dbReference type="InterPro" id="IPR011990">
    <property type="entry name" value="TPR-like_helical_dom_sf"/>
</dbReference>
<dbReference type="RefSeq" id="WP_310409449.1">
    <property type="nucleotide sequence ID" value="NZ_JAVDYC010000001.1"/>
</dbReference>
<evidence type="ECO:0000313" key="5">
    <source>
        <dbReference type="Proteomes" id="UP001183629"/>
    </source>
</evidence>
<sequence>MGEPAAVERAEFGPLLRRLRLAAGMTLEQLSEASGVSDRAIGDMERGISKGPRAGTVTLLCTALSLDDENRHALTAAARAGRQRDLPQTGGYAGLPLPRAVPDFTGRNDELNSIRERATAAHPPRAVLISGPAGFGKTSLALHAAAELTSAFPDGQYFVELQGLGPLDVLTRLIRAANPRSPAVPQDLMKATAMWQRISRTRHILLVLDNATDEAQIRAVLSDDGPALTIVTSRRLLRGVDGLERLPLEHLSEQDSLALLGRLTAGRTVATDELRQLAELCYHVPLAMRVASNRLASRRYWTAADLIARLATDRRRLGALSAGDLQVNAAFALSYDRLTPDAQRLFRRLSLATGATTSLQTAAVLMDRSTGETEDLLDELIEASLLDEASPGRVRCHDLLRYYGEQKLRQEEPSEQVQAVRRRLRQWLLTTTVTAGRWFAPDPASVARTAALPKITSQETAEAWLQAENDSWFAALRQAARDGEHRLVVDVAESLHWYSDRWPYWHRWHDVFALSAEAARALGDDRLQATHLAHLSWTRLHSMVDYEHALRYADQAFDIASRVGDRAQMGWARAYRCAALAKLGERDEEHLSAAQQAADYFTDAQDWVGLSQAMIGQGVTLHALGRYHEALAAFGRAVALTEDPATAPSESSAAMTIAGALSLSALVHVELQQWDAAIRVTTRAMRTPGLSAAAASRSRSLNIRARAYQELGDPIAARADLVAVRDIKTVDGDTAGLREVEERLRTLRTPQQH</sequence>
<dbReference type="Pfam" id="PF13401">
    <property type="entry name" value="AAA_22"/>
    <property type="match status" value="1"/>
</dbReference>
<dbReference type="SMART" id="SM00530">
    <property type="entry name" value="HTH_XRE"/>
    <property type="match status" value="1"/>
</dbReference>
<organism evidence="4 5">
    <name type="scientific">Catenuloplanes niger</name>
    <dbReference type="NCBI Taxonomy" id="587534"/>
    <lineage>
        <taxon>Bacteria</taxon>
        <taxon>Bacillati</taxon>
        <taxon>Actinomycetota</taxon>
        <taxon>Actinomycetes</taxon>
        <taxon>Micromonosporales</taxon>
        <taxon>Micromonosporaceae</taxon>
        <taxon>Catenuloplanes</taxon>
    </lineage>
</organism>
<feature type="region of interest" description="Disordered" evidence="2">
    <location>
        <begin position="78"/>
        <end position="99"/>
    </location>
</feature>
<protein>
    <submittedName>
        <fullName evidence="4">Transcriptional regulator with XRE-family HTH domain/tetratricopeptide (TPR) repeat protein</fullName>
    </submittedName>
</protein>
<dbReference type="InterPro" id="IPR019734">
    <property type="entry name" value="TPR_rpt"/>
</dbReference>
<dbReference type="PANTHER" id="PTHR47691:SF3">
    <property type="entry name" value="HTH-TYPE TRANSCRIPTIONAL REGULATOR RV0890C-RELATED"/>
    <property type="match status" value="1"/>
</dbReference>
<proteinExistence type="predicted"/>
<accession>A0AAE3ZMD6</accession>
<dbReference type="InterPro" id="IPR027417">
    <property type="entry name" value="P-loop_NTPase"/>
</dbReference>
<dbReference type="PANTHER" id="PTHR47691">
    <property type="entry name" value="REGULATOR-RELATED"/>
    <property type="match status" value="1"/>
</dbReference>
<dbReference type="GO" id="GO:0003677">
    <property type="term" value="F:DNA binding"/>
    <property type="evidence" value="ECO:0007669"/>
    <property type="project" value="InterPro"/>
</dbReference>
<dbReference type="Gene3D" id="3.40.50.300">
    <property type="entry name" value="P-loop containing nucleotide triphosphate hydrolases"/>
    <property type="match status" value="1"/>
</dbReference>
<evidence type="ECO:0000259" key="3">
    <source>
        <dbReference type="PROSITE" id="PS50943"/>
    </source>
</evidence>
<evidence type="ECO:0000256" key="2">
    <source>
        <dbReference type="SAM" id="MobiDB-lite"/>
    </source>
</evidence>
<dbReference type="InterPro" id="IPR001387">
    <property type="entry name" value="Cro/C1-type_HTH"/>
</dbReference>
<dbReference type="Gene3D" id="1.10.10.10">
    <property type="entry name" value="Winged helix-like DNA-binding domain superfamily/Winged helix DNA-binding domain"/>
    <property type="match status" value="1"/>
</dbReference>
<dbReference type="EMBL" id="JAVDYC010000001">
    <property type="protein sequence ID" value="MDR7320798.1"/>
    <property type="molecule type" value="Genomic_DNA"/>
</dbReference>
<dbReference type="PROSITE" id="PS50943">
    <property type="entry name" value="HTH_CROC1"/>
    <property type="match status" value="1"/>
</dbReference>
<dbReference type="SUPFAM" id="SSF52540">
    <property type="entry name" value="P-loop containing nucleoside triphosphate hydrolases"/>
    <property type="match status" value="1"/>
</dbReference>
<dbReference type="Proteomes" id="UP001183629">
    <property type="component" value="Unassembled WGS sequence"/>
</dbReference>
<evidence type="ECO:0000256" key="1">
    <source>
        <dbReference type="PROSITE-ProRule" id="PRU00339"/>
    </source>
</evidence>
<dbReference type="SUPFAM" id="SSF47413">
    <property type="entry name" value="lambda repressor-like DNA-binding domains"/>
    <property type="match status" value="1"/>
</dbReference>
<comment type="caution">
    <text evidence="4">The sequence shown here is derived from an EMBL/GenBank/DDBJ whole genome shotgun (WGS) entry which is preliminary data.</text>
</comment>
<dbReference type="AlphaFoldDB" id="A0AAE3ZMD6"/>
<dbReference type="Pfam" id="PF13560">
    <property type="entry name" value="HTH_31"/>
    <property type="match status" value="1"/>
</dbReference>
<gene>
    <name evidence="4" type="ORF">J2S44_001048</name>
</gene>
<feature type="repeat" description="TPR" evidence="1">
    <location>
        <begin position="611"/>
        <end position="644"/>
    </location>
</feature>
<keyword evidence="5" id="KW-1185">Reference proteome</keyword>
<dbReference type="InterPro" id="IPR010982">
    <property type="entry name" value="Lambda_DNA-bd_dom_sf"/>
</dbReference>
<dbReference type="PROSITE" id="PS50005">
    <property type="entry name" value="TPR"/>
    <property type="match status" value="1"/>
</dbReference>
<evidence type="ECO:0000313" key="4">
    <source>
        <dbReference type="EMBL" id="MDR7320798.1"/>
    </source>
</evidence>
<name>A0AAE3ZMD6_9ACTN</name>
<dbReference type="Gene3D" id="1.25.40.10">
    <property type="entry name" value="Tetratricopeptide repeat domain"/>
    <property type="match status" value="2"/>
</dbReference>
<dbReference type="InterPro" id="IPR049945">
    <property type="entry name" value="AAA_22"/>
</dbReference>